<proteinExistence type="predicted"/>
<organism evidence="2 3">
    <name type="scientific">Chromobacterium aquaticum</name>
    <dbReference type="NCBI Taxonomy" id="467180"/>
    <lineage>
        <taxon>Bacteria</taxon>
        <taxon>Pseudomonadati</taxon>
        <taxon>Pseudomonadota</taxon>
        <taxon>Betaproteobacteria</taxon>
        <taxon>Neisseriales</taxon>
        <taxon>Chromobacteriaceae</taxon>
        <taxon>Chromobacterium</taxon>
    </lineage>
</organism>
<keyword evidence="3" id="KW-1185">Reference proteome</keyword>
<dbReference type="EMBL" id="JBHSEK010000028">
    <property type="protein sequence ID" value="MFC4492428.1"/>
    <property type="molecule type" value="Genomic_DNA"/>
</dbReference>
<comment type="caution">
    <text evidence="2">The sequence shown here is derived from an EMBL/GenBank/DDBJ whole genome shotgun (WGS) entry which is preliminary data.</text>
</comment>
<reference evidence="3" key="1">
    <citation type="journal article" date="2019" name="Int. J. Syst. Evol. Microbiol.">
        <title>The Global Catalogue of Microorganisms (GCM) 10K type strain sequencing project: providing services to taxonomists for standard genome sequencing and annotation.</title>
        <authorList>
            <consortium name="The Broad Institute Genomics Platform"/>
            <consortium name="The Broad Institute Genome Sequencing Center for Infectious Disease"/>
            <person name="Wu L."/>
            <person name="Ma J."/>
        </authorList>
    </citation>
    <scope>NUCLEOTIDE SEQUENCE [LARGE SCALE GENOMIC DNA]</scope>
    <source>
        <strain evidence="3">CGMCC 4.7608</strain>
    </source>
</reference>
<feature type="region of interest" description="Disordered" evidence="1">
    <location>
        <begin position="1"/>
        <end position="43"/>
    </location>
</feature>
<sequence>MAKDLNDSVTMALTPEPKKRGRPASGKALSNAERQRRFRESKKGRIQIDLSNDDWALLATLLQSRYESDSDHKSQNRYAHIVEQVYHAGVKRPGMPDWFEENRYKGE</sequence>
<name>A0ABV8ZXM0_9NEIS</name>
<dbReference type="Proteomes" id="UP001595999">
    <property type="component" value="Unassembled WGS sequence"/>
</dbReference>
<evidence type="ECO:0000313" key="3">
    <source>
        <dbReference type="Proteomes" id="UP001595999"/>
    </source>
</evidence>
<dbReference type="RefSeq" id="WP_231464084.1">
    <property type="nucleotide sequence ID" value="NZ_JAJOHW010000119.1"/>
</dbReference>
<gene>
    <name evidence="2" type="ORF">ACFO0R_22690</name>
</gene>
<accession>A0ABV8ZXM0</accession>
<evidence type="ECO:0000256" key="1">
    <source>
        <dbReference type="SAM" id="MobiDB-lite"/>
    </source>
</evidence>
<evidence type="ECO:0000313" key="2">
    <source>
        <dbReference type="EMBL" id="MFC4492428.1"/>
    </source>
</evidence>
<protein>
    <submittedName>
        <fullName evidence="2">Uncharacterized protein</fullName>
    </submittedName>
</protein>